<accession>A0ABD3XR71</accession>
<keyword evidence="7" id="KW-0325">Glycoprotein</keyword>
<keyword evidence="9" id="KW-1133">Transmembrane helix</keyword>
<keyword evidence="9" id="KW-0472">Membrane</keyword>
<dbReference type="GO" id="GO:0008083">
    <property type="term" value="F:growth factor activity"/>
    <property type="evidence" value="ECO:0007669"/>
    <property type="project" value="UniProtKB-KW"/>
</dbReference>
<organism evidence="11 12">
    <name type="scientific">Sinanodonta woodiana</name>
    <name type="common">Chinese pond mussel</name>
    <name type="synonym">Anodonta woodiana</name>
    <dbReference type="NCBI Taxonomy" id="1069815"/>
    <lineage>
        <taxon>Eukaryota</taxon>
        <taxon>Metazoa</taxon>
        <taxon>Spiralia</taxon>
        <taxon>Lophotrochozoa</taxon>
        <taxon>Mollusca</taxon>
        <taxon>Bivalvia</taxon>
        <taxon>Autobranchia</taxon>
        <taxon>Heteroconchia</taxon>
        <taxon>Palaeoheterodonta</taxon>
        <taxon>Unionida</taxon>
        <taxon>Unionoidea</taxon>
        <taxon>Unionidae</taxon>
        <taxon>Unioninae</taxon>
        <taxon>Sinanodonta</taxon>
    </lineage>
</organism>
<dbReference type="Gene3D" id="2.10.90.10">
    <property type="entry name" value="Cystine-knot cytokines"/>
    <property type="match status" value="1"/>
</dbReference>
<keyword evidence="3" id="KW-0964">Secreted</keyword>
<dbReference type="PROSITE" id="PS51362">
    <property type="entry name" value="TGF_BETA_2"/>
    <property type="match status" value="1"/>
</dbReference>
<keyword evidence="12" id="KW-1185">Reference proteome</keyword>
<dbReference type="InterPro" id="IPR029034">
    <property type="entry name" value="Cystine-knot_cytokine"/>
</dbReference>
<dbReference type="FunFam" id="2.10.90.10:FF:000001">
    <property type="entry name" value="Bone morphogenetic protein 4"/>
    <property type="match status" value="1"/>
</dbReference>
<sequence length="229" mass="26110">MHEAGSLIWIIIFSLMLLSHLYKEFSCETIVKQISNGHKHIFEEQQLPDMTTGDTEQDILIVPGLGQEIFPKILIPGQDTITRKSEREVEDGPESNEQSISAMFELSREKFMRDLASERKRRQSADQRTECQRHQMNVSFKDLGWDSFIIAPSGYNAYYCDGECPYQLANFNSTNHAQIQSMMSIGDSKIPKPCCVPTELSSLQLIYYVDSNAINGHWTEMIVEACGCR</sequence>
<evidence type="ECO:0000256" key="2">
    <source>
        <dbReference type="ARBA" id="ARBA00006656"/>
    </source>
</evidence>
<evidence type="ECO:0000313" key="12">
    <source>
        <dbReference type="Proteomes" id="UP001634394"/>
    </source>
</evidence>
<keyword evidence="5 8" id="KW-0339">Growth factor</keyword>
<evidence type="ECO:0000256" key="6">
    <source>
        <dbReference type="ARBA" id="ARBA00023157"/>
    </source>
</evidence>
<comment type="subcellular location">
    <subcellularLocation>
        <location evidence="1">Secreted</location>
    </subcellularLocation>
</comment>
<evidence type="ECO:0000256" key="8">
    <source>
        <dbReference type="RuleBase" id="RU000354"/>
    </source>
</evidence>
<evidence type="ECO:0000259" key="10">
    <source>
        <dbReference type="PROSITE" id="PS51362"/>
    </source>
</evidence>
<evidence type="ECO:0000256" key="4">
    <source>
        <dbReference type="ARBA" id="ARBA00022729"/>
    </source>
</evidence>
<keyword evidence="4" id="KW-0732">Signal</keyword>
<evidence type="ECO:0000256" key="5">
    <source>
        <dbReference type="ARBA" id="ARBA00023030"/>
    </source>
</evidence>
<comment type="caution">
    <text evidence="11">The sequence shown here is derived from an EMBL/GenBank/DDBJ whole genome shotgun (WGS) entry which is preliminary data.</text>
</comment>
<dbReference type="CDD" id="cd13761">
    <property type="entry name" value="TGF_beta_BMP5_like"/>
    <property type="match status" value="1"/>
</dbReference>
<dbReference type="InterPro" id="IPR015615">
    <property type="entry name" value="TGF-beta-rel"/>
</dbReference>
<dbReference type="Pfam" id="PF00019">
    <property type="entry name" value="TGF_beta"/>
    <property type="match status" value="1"/>
</dbReference>
<evidence type="ECO:0000256" key="7">
    <source>
        <dbReference type="ARBA" id="ARBA00023180"/>
    </source>
</evidence>
<keyword evidence="9" id="KW-0812">Transmembrane</keyword>
<proteinExistence type="inferred from homology"/>
<evidence type="ECO:0000256" key="9">
    <source>
        <dbReference type="SAM" id="Phobius"/>
    </source>
</evidence>
<dbReference type="PANTHER" id="PTHR11848:SF263">
    <property type="entry name" value="PROTEIN DECAPENTAPLEGIC"/>
    <property type="match status" value="1"/>
</dbReference>
<dbReference type="AlphaFoldDB" id="A0ABD3XR71"/>
<reference evidence="11 12" key="1">
    <citation type="submission" date="2024-11" db="EMBL/GenBank/DDBJ databases">
        <title>Chromosome-level genome assembly of the freshwater bivalve Anodonta woodiana.</title>
        <authorList>
            <person name="Chen X."/>
        </authorList>
    </citation>
    <scope>NUCLEOTIDE SEQUENCE [LARGE SCALE GENOMIC DNA]</scope>
    <source>
        <strain evidence="11">MN2024</strain>
        <tissue evidence="11">Gills</tissue>
    </source>
</reference>
<dbReference type="PROSITE" id="PS00250">
    <property type="entry name" value="TGF_BETA_1"/>
    <property type="match status" value="1"/>
</dbReference>
<dbReference type="PANTHER" id="PTHR11848">
    <property type="entry name" value="TGF-BETA FAMILY"/>
    <property type="match status" value="1"/>
</dbReference>
<dbReference type="Proteomes" id="UP001634394">
    <property type="component" value="Unassembled WGS sequence"/>
</dbReference>
<dbReference type="SMART" id="SM00204">
    <property type="entry name" value="TGFB"/>
    <property type="match status" value="1"/>
</dbReference>
<gene>
    <name evidence="11" type="ORF">ACJMK2_000482</name>
</gene>
<dbReference type="InterPro" id="IPR001839">
    <property type="entry name" value="TGF-b_C"/>
</dbReference>
<keyword evidence="6" id="KW-1015">Disulfide bond</keyword>
<comment type="similarity">
    <text evidence="2 8">Belongs to the TGF-beta family.</text>
</comment>
<protein>
    <recommendedName>
        <fullName evidence="10">TGF-beta family profile domain-containing protein</fullName>
    </recommendedName>
</protein>
<feature type="domain" description="TGF-beta family profile" evidence="10">
    <location>
        <begin position="119"/>
        <end position="229"/>
    </location>
</feature>
<dbReference type="InterPro" id="IPR017948">
    <property type="entry name" value="TGFb_CS"/>
</dbReference>
<feature type="transmembrane region" description="Helical" evidence="9">
    <location>
        <begin position="6"/>
        <end position="22"/>
    </location>
</feature>
<evidence type="ECO:0000313" key="11">
    <source>
        <dbReference type="EMBL" id="KAL3888101.1"/>
    </source>
</evidence>
<dbReference type="SUPFAM" id="SSF57501">
    <property type="entry name" value="Cystine-knot cytokines"/>
    <property type="match status" value="1"/>
</dbReference>
<dbReference type="EMBL" id="JBJQND010000001">
    <property type="protein sequence ID" value="KAL3888101.1"/>
    <property type="molecule type" value="Genomic_DNA"/>
</dbReference>
<name>A0ABD3XR71_SINWO</name>
<dbReference type="GO" id="GO:0005576">
    <property type="term" value="C:extracellular region"/>
    <property type="evidence" value="ECO:0007669"/>
    <property type="project" value="UniProtKB-SubCell"/>
</dbReference>
<evidence type="ECO:0000256" key="1">
    <source>
        <dbReference type="ARBA" id="ARBA00004613"/>
    </source>
</evidence>
<evidence type="ECO:0000256" key="3">
    <source>
        <dbReference type="ARBA" id="ARBA00022525"/>
    </source>
</evidence>